<dbReference type="Gene3D" id="3.40.190.10">
    <property type="entry name" value="Periplasmic binding protein-like II"/>
    <property type="match status" value="1"/>
</dbReference>
<dbReference type="CDD" id="cd08506">
    <property type="entry name" value="PBP2_clavulanate_OppA2"/>
    <property type="match status" value="1"/>
</dbReference>
<dbReference type="SUPFAM" id="SSF53850">
    <property type="entry name" value="Periplasmic binding protein-like II"/>
    <property type="match status" value="1"/>
</dbReference>
<feature type="domain" description="Solute-binding protein family 5" evidence="2">
    <location>
        <begin position="74"/>
        <end position="445"/>
    </location>
</feature>
<protein>
    <submittedName>
        <fullName evidence="3">ABC transporter substrate-binding protein</fullName>
    </submittedName>
</protein>
<dbReference type="PANTHER" id="PTHR30290:SF83">
    <property type="entry name" value="ABC TRANSPORTER SUBSTRATE-BINDING PROTEIN"/>
    <property type="match status" value="1"/>
</dbReference>
<evidence type="ECO:0000313" key="4">
    <source>
        <dbReference type="Proteomes" id="UP000280298"/>
    </source>
</evidence>
<dbReference type="GO" id="GO:1904680">
    <property type="term" value="F:peptide transmembrane transporter activity"/>
    <property type="evidence" value="ECO:0007669"/>
    <property type="project" value="TreeGrafter"/>
</dbReference>
<dbReference type="RefSeq" id="WP_126393704.1">
    <property type="nucleotide sequence ID" value="NZ_CP034539.1"/>
</dbReference>
<feature type="region of interest" description="Disordered" evidence="1">
    <location>
        <begin position="1"/>
        <end position="25"/>
    </location>
</feature>
<name>A0A3S9MB55_9ACTN</name>
<evidence type="ECO:0000256" key="1">
    <source>
        <dbReference type="SAM" id="MobiDB-lite"/>
    </source>
</evidence>
<dbReference type="InterPro" id="IPR000914">
    <property type="entry name" value="SBP_5_dom"/>
</dbReference>
<dbReference type="GO" id="GO:0015833">
    <property type="term" value="P:peptide transport"/>
    <property type="evidence" value="ECO:0007669"/>
    <property type="project" value="TreeGrafter"/>
</dbReference>
<evidence type="ECO:0000313" key="3">
    <source>
        <dbReference type="EMBL" id="AZQ36248.1"/>
    </source>
</evidence>
<dbReference type="EMBL" id="CP034539">
    <property type="protein sequence ID" value="AZQ36248.1"/>
    <property type="molecule type" value="Genomic_DNA"/>
</dbReference>
<accession>A0A3S9MB55</accession>
<dbReference type="AlphaFoldDB" id="A0A3S9MB55"/>
<dbReference type="Pfam" id="PF00496">
    <property type="entry name" value="SBP_bac_5"/>
    <property type="match status" value="1"/>
</dbReference>
<proteinExistence type="predicted"/>
<dbReference type="OrthoDB" id="5240629at2"/>
<sequence length="546" mass="59134">MSKASIAWDPRDSRGPARPVPGAVRGGTLRVLRDGDHDHLDPQRIQTLQATALGHLLFRTLTMFAEDGEGGWRLVGDLAEHPGRDVDGDGRTWEFTLKAGLAYEDGREITAADVAHGIARSFEESLAGGPHHLQDWLGANGPYAGPFTDGTDEVPGLEVRDARTLVFRFPEPRPDLPFAAALVTTVPVPRDADTGETYGKAPLASGPYRITERVPGERLVLERNPHWDPATDAVRHDHPDRIEIELGVDAAAQNRRAHAGEGPDAFAVAENNAPEEVAEQLLADTALGARLHRDRTPLVWYLAINTARVTDVEVRREIARALDKEAILGAMAGTTQGEITHTVLSPATIGHRPYPDPHAGGPRGLPDDWDGRTLRLLSRDGAYFTAGARDVARSLRAAGFAVEVVEIERPSHNTVVLTRGHDHDLYLMCQAADWPGASTLLTGFDGRSLRPTGNANYTYLDDPEVNAEIARISALPADRAATEWAALDETLTTRHVPLVPVFAYVYLAVRGPRVGGVFTSSFLGTPVYYDAYVTPLAPVSEDTGRG</sequence>
<dbReference type="Proteomes" id="UP000280298">
    <property type="component" value="Chromosome"/>
</dbReference>
<dbReference type="Gene3D" id="3.10.105.10">
    <property type="entry name" value="Dipeptide-binding Protein, Domain 3"/>
    <property type="match status" value="1"/>
</dbReference>
<reference evidence="3 4" key="1">
    <citation type="journal article" date="2019" name="Int. J. Syst. Evol. Microbiol.">
        <title>Streptomyces cyaneochromogenes sp. nov., a blue pigment-producing actinomycete from manganese-contaminated soil.</title>
        <authorList>
            <person name="Tang X."/>
            <person name="Zhao J."/>
            <person name="Li K."/>
            <person name="Chen Z."/>
            <person name="Sun Y."/>
            <person name="Gao J."/>
        </authorList>
    </citation>
    <scope>NUCLEOTIDE SEQUENCE [LARGE SCALE GENOMIC DNA]</scope>
    <source>
        <strain evidence="3 4">MK-45</strain>
    </source>
</reference>
<organism evidence="3 4">
    <name type="scientific">Streptomyces cyaneochromogenes</name>
    <dbReference type="NCBI Taxonomy" id="2496836"/>
    <lineage>
        <taxon>Bacteria</taxon>
        <taxon>Bacillati</taxon>
        <taxon>Actinomycetota</taxon>
        <taxon>Actinomycetes</taxon>
        <taxon>Kitasatosporales</taxon>
        <taxon>Streptomycetaceae</taxon>
        <taxon>Streptomyces</taxon>
    </lineage>
</organism>
<keyword evidence="4" id="KW-1185">Reference proteome</keyword>
<dbReference type="InterPro" id="IPR039424">
    <property type="entry name" value="SBP_5"/>
</dbReference>
<dbReference type="PANTHER" id="PTHR30290">
    <property type="entry name" value="PERIPLASMIC BINDING COMPONENT OF ABC TRANSPORTER"/>
    <property type="match status" value="1"/>
</dbReference>
<evidence type="ECO:0000259" key="2">
    <source>
        <dbReference type="Pfam" id="PF00496"/>
    </source>
</evidence>
<gene>
    <name evidence="3" type="ORF">EJ357_24580</name>
</gene>
<dbReference type="KEGG" id="scya:EJ357_24580"/>